<dbReference type="InterPro" id="IPR036961">
    <property type="entry name" value="Kinesin_motor_dom_sf"/>
</dbReference>
<feature type="region of interest" description="Disordered" evidence="9">
    <location>
        <begin position="566"/>
        <end position="599"/>
    </location>
</feature>
<dbReference type="GO" id="GO:0008017">
    <property type="term" value="F:microtubule binding"/>
    <property type="evidence" value="ECO:0007669"/>
    <property type="project" value="InterPro"/>
</dbReference>
<keyword evidence="2" id="KW-0963">Cytoplasm</keyword>
<feature type="coiled-coil region" evidence="8">
    <location>
        <begin position="670"/>
        <end position="697"/>
    </location>
</feature>
<dbReference type="Gene3D" id="3.40.850.10">
    <property type="entry name" value="Kinesin motor domain"/>
    <property type="match status" value="1"/>
</dbReference>
<dbReference type="PANTHER" id="PTHR47969:SF15">
    <property type="entry name" value="CHROMOSOME-ASSOCIATED KINESIN KIF4A-RELATED"/>
    <property type="match status" value="1"/>
</dbReference>
<dbReference type="GO" id="GO:0051231">
    <property type="term" value="P:spindle elongation"/>
    <property type="evidence" value="ECO:0007669"/>
    <property type="project" value="TreeGrafter"/>
</dbReference>
<keyword evidence="3 7" id="KW-0547">Nucleotide-binding</keyword>
<dbReference type="InterPro" id="IPR027417">
    <property type="entry name" value="P-loop_NTPase"/>
</dbReference>
<dbReference type="Gene3D" id="1.10.287.1490">
    <property type="match status" value="1"/>
</dbReference>
<name>A0AAX4PN12_9CHLO</name>
<organism evidence="11 12">
    <name type="scientific">Chloropicon roscoffensis</name>
    <dbReference type="NCBI Taxonomy" id="1461544"/>
    <lineage>
        <taxon>Eukaryota</taxon>
        <taxon>Viridiplantae</taxon>
        <taxon>Chlorophyta</taxon>
        <taxon>Chloropicophyceae</taxon>
        <taxon>Chloropicales</taxon>
        <taxon>Chloropicaceae</taxon>
        <taxon>Chloropicon</taxon>
    </lineage>
</organism>
<proteinExistence type="inferred from homology"/>
<dbReference type="Proteomes" id="UP001472866">
    <property type="component" value="Chromosome 19"/>
</dbReference>
<reference evidence="11 12" key="1">
    <citation type="submission" date="2024-03" db="EMBL/GenBank/DDBJ databases">
        <title>Complete genome sequence of the green alga Chloropicon roscoffensis RCC1871.</title>
        <authorList>
            <person name="Lemieux C."/>
            <person name="Pombert J.-F."/>
            <person name="Otis C."/>
            <person name="Turmel M."/>
        </authorList>
    </citation>
    <scope>NUCLEOTIDE SEQUENCE [LARGE SCALE GENOMIC DNA]</scope>
    <source>
        <strain evidence="11 12">RCC1871</strain>
    </source>
</reference>
<feature type="region of interest" description="Disordered" evidence="9">
    <location>
        <begin position="1048"/>
        <end position="1102"/>
    </location>
</feature>
<evidence type="ECO:0000259" key="10">
    <source>
        <dbReference type="PROSITE" id="PS50067"/>
    </source>
</evidence>
<dbReference type="PROSITE" id="PS50067">
    <property type="entry name" value="KINESIN_MOTOR_2"/>
    <property type="match status" value="1"/>
</dbReference>
<evidence type="ECO:0000256" key="9">
    <source>
        <dbReference type="SAM" id="MobiDB-lite"/>
    </source>
</evidence>
<evidence type="ECO:0000256" key="1">
    <source>
        <dbReference type="ARBA" id="ARBA00004496"/>
    </source>
</evidence>
<dbReference type="Pfam" id="PF00225">
    <property type="entry name" value="Kinesin"/>
    <property type="match status" value="1"/>
</dbReference>
<evidence type="ECO:0000256" key="8">
    <source>
        <dbReference type="SAM" id="Coils"/>
    </source>
</evidence>
<evidence type="ECO:0000313" key="11">
    <source>
        <dbReference type="EMBL" id="WZN67350.1"/>
    </source>
</evidence>
<dbReference type="InterPro" id="IPR019821">
    <property type="entry name" value="Kinesin_motor_CS"/>
</dbReference>
<dbReference type="SUPFAM" id="SSF52540">
    <property type="entry name" value="P-loop containing nucleoside triphosphate hydrolases"/>
    <property type="match status" value="1"/>
</dbReference>
<feature type="binding site" evidence="7">
    <location>
        <begin position="115"/>
        <end position="122"/>
    </location>
    <ligand>
        <name>ATP</name>
        <dbReference type="ChEBI" id="CHEBI:30616"/>
    </ligand>
</feature>
<evidence type="ECO:0000256" key="3">
    <source>
        <dbReference type="ARBA" id="ARBA00022741"/>
    </source>
</evidence>
<evidence type="ECO:0000256" key="6">
    <source>
        <dbReference type="ARBA" id="ARBA00023175"/>
    </source>
</evidence>
<dbReference type="GO" id="GO:0003777">
    <property type="term" value="F:microtubule motor activity"/>
    <property type="evidence" value="ECO:0007669"/>
    <property type="project" value="InterPro"/>
</dbReference>
<dbReference type="PROSITE" id="PS00411">
    <property type="entry name" value="KINESIN_MOTOR_1"/>
    <property type="match status" value="1"/>
</dbReference>
<dbReference type="InterPro" id="IPR001752">
    <property type="entry name" value="Kinesin_motor_dom"/>
</dbReference>
<feature type="compositionally biased region" description="Basic and acidic residues" evidence="9">
    <location>
        <begin position="1090"/>
        <end position="1102"/>
    </location>
</feature>
<dbReference type="Pfam" id="PF25764">
    <property type="entry name" value="KIF21A_4th"/>
    <property type="match status" value="1"/>
</dbReference>
<feature type="domain" description="Kinesin motor" evidence="10">
    <location>
        <begin position="17"/>
        <end position="430"/>
    </location>
</feature>
<feature type="region of interest" description="Disordered" evidence="9">
    <location>
        <begin position="751"/>
        <end position="827"/>
    </location>
</feature>
<keyword evidence="5 8" id="KW-0175">Coiled coil</keyword>
<evidence type="ECO:0000256" key="7">
    <source>
        <dbReference type="PROSITE-ProRule" id="PRU00283"/>
    </source>
</evidence>
<dbReference type="EMBL" id="CP151519">
    <property type="protein sequence ID" value="WZN67350.1"/>
    <property type="molecule type" value="Genomic_DNA"/>
</dbReference>
<dbReference type="InterPro" id="IPR027640">
    <property type="entry name" value="Kinesin-like_fam"/>
</dbReference>
<sequence length="1191" mass="128847">MVDEAAVDELEEAKTCPVTVAVHVRPLLGEERSAESSNANTLRCSRAQATQAGTQVDAADRLVVLGGKHLFEFDYVYGSEHEVQGRDPKSMFSDCVKPLVHGVFNGYSATVLAYGQTGSGKTFTMGGLSNNAQEARCWGDEGNEDTSSSESQSQQRGIIPRAVDELYSRLGSLSEDQEVCLRVSYVEIYNEEIRDLLADSSRGRGAAGGGSGSWRVPSDAKEIQIRESADGQVHLVGCTETEVTSKAHMAALFQKGVKLRSTSRTGMNKQSSRSHAIFTICVDTTTKTKAAGADVAAEAEGEGQQGGIERLRAKINLVDLAGSERVKRTLAEGSTFREGVSINKGLLALGNVISALATDQQGQQSAAVTASSDAESASHVPYRDSKLTRILRDALGGNSKTVMIACVSPFDLDCDESVNTLRYAQRARSITNVITKDALDALDAGDCEVLREALARARAENALLKKQLCLCRNECSTLKSIIKFGTHGPATGSRAVGAAAPRVEPAAAAIAAASRERIEEEEAESLQALESHVSKLDEALHEKELAMEKVRKGVSEMHQQIVESCGAPGLAPSSDQQALCPGESSAPESSAGDGGENGHEMRALVSTMEAEIGDLQVQKLELLQQLQEYAASDSSSAQVLPSGKRQGKGSRRAGGAKAGPKPNPREAKQKQALLEKVKKLESVLSELKKKHAKLINLERLKTKSDALCDRLKKDVEEIKRQKCHLMKEISTKAKRFASYQKVTRKEMQTLQREKAKAQQARSKLEINKEKQTQALKRKTEECAKHKNKLRELSRKDSGRTSSDSGAKGRSKDGEEVPELQPNALAPLLRDERSRQVWIEEEMEACEQLEELRDSLKETHADTTECAQAAKQLKNRIRALERKVDRGKRKSTSPSTDDAPGSGAGSPELEAAESDLAGLRSQLEAVEASRAGLDERMAGLEADLARLMHERAACFMLTAHDKEGGAKDAAGDGARVGSREAHRFAKLLINGKNGMNANGMSSDLRRWSGLRSLAEARGMLRIVFSKAITSRIEANKSKVALSEFEAGVGAGAGDSNGMTEGELPEADLHEPQQQQPQPQWQHADPPAPGSGEKREKKHSMVDPKWVDDILEELKEQSANLKELAGAENSRNIGAPQDENKGPSKSSKLARKALLKYSKTKEAISPKALSPQRNLGWAETQQTIQTILQARNI</sequence>
<evidence type="ECO:0000256" key="2">
    <source>
        <dbReference type="ARBA" id="ARBA00022490"/>
    </source>
</evidence>
<feature type="region of interest" description="Disordered" evidence="9">
    <location>
        <begin position="880"/>
        <end position="913"/>
    </location>
</feature>
<feature type="compositionally biased region" description="Basic and acidic residues" evidence="9">
    <location>
        <begin position="751"/>
        <end position="798"/>
    </location>
</feature>
<dbReference type="AlphaFoldDB" id="A0AAX4PN12"/>
<dbReference type="PANTHER" id="PTHR47969">
    <property type="entry name" value="CHROMOSOME-ASSOCIATED KINESIN KIF4A-RELATED"/>
    <property type="match status" value="1"/>
</dbReference>
<dbReference type="PRINTS" id="PR00380">
    <property type="entry name" value="KINESINHEAVY"/>
</dbReference>
<comment type="subcellular location">
    <subcellularLocation>
        <location evidence="1">Cytoplasm</location>
    </subcellularLocation>
</comment>
<dbReference type="GO" id="GO:0005524">
    <property type="term" value="F:ATP binding"/>
    <property type="evidence" value="ECO:0007669"/>
    <property type="project" value="UniProtKB-UniRule"/>
</dbReference>
<feature type="region of interest" description="Disordered" evidence="9">
    <location>
        <begin position="631"/>
        <end position="669"/>
    </location>
</feature>
<comment type="similarity">
    <text evidence="7">Belongs to the TRAFAC class myosin-kinesin ATPase superfamily. Kinesin family.</text>
</comment>
<dbReference type="SMART" id="SM00129">
    <property type="entry name" value="KISc"/>
    <property type="match status" value="1"/>
</dbReference>
<feature type="region of interest" description="Disordered" evidence="9">
    <location>
        <begin position="137"/>
        <end position="158"/>
    </location>
</feature>
<protein>
    <submittedName>
        <fullName evidence="11">Kinesin-like protein</fullName>
    </submittedName>
</protein>
<keyword evidence="4 7" id="KW-0067">ATP-binding</keyword>
<evidence type="ECO:0000313" key="12">
    <source>
        <dbReference type="Proteomes" id="UP001472866"/>
    </source>
</evidence>
<evidence type="ECO:0000256" key="5">
    <source>
        <dbReference type="ARBA" id="ARBA00023054"/>
    </source>
</evidence>
<keyword evidence="12" id="KW-1185">Reference proteome</keyword>
<keyword evidence="6 7" id="KW-0505">Motor protein</keyword>
<accession>A0AAX4PN12</accession>
<feature type="compositionally biased region" description="Low complexity" evidence="9">
    <location>
        <begin position="1070"/>
        <end position="1083"/>
    </location>
</feature>
<feature type="region of interest" description="Disordered" evidence="9">
    <location>
        <begin position="1119"/>
        <end position="1147"/>
    </location>
</feature>
<dbReference type="GO" id="GO:0007018">
    <property type="term" value="P:microtubule-based movement"/>
    <property type="evidence" value="ECO:0007669"/>
    <property type="project" value="InterPro"/>
</dbReference>
<dbReference type="GO" id="GO:0007052">
    <property type="term" value="P:mitotic spindle organization"/>
    <property type="evidence" value="ECO:0007669"/>
    <property type="project" value="TreeGrafter"/>
</dbReference>
<evidence type="ECO:0000256" key="4">
    <source>
        <dbReference type="ARBA" id="ARBA00022840"/>
    </source>
</evidence>
<dbReference type="GO" id="GO:0005737">
    <property type="term" value="C:cytoplasm"/>
    <property type="evidence" value="ECO:0007669"/>
    <property type="project" value="UniProtKB-SubCell"/>
</dbReference>
<gene>
    <name evidence="11" type="ORF">HKI87_19g89250</name>
</gene>
<dbReference type="GO" id="GO:0005875">
    <property type="term" value="C:microtubule associated complex"/>
    <property type="evidence" value="ECO:0007669"/>
    <property type="project" value="TreeGrafter"/>
</dbReference>